<proteinExistence type="predicted"/>
<dbReference type="AlphaFoldDB" id="A0A2N5RYY2"/>
<dbReference type="Proteomes" id="UP000235392">
    <property type="component" value="Unassembled WGS sequence"/>
</dbReference>
<reference evidence="1 2" key="1">
    <citation type="submission" date="2017-11" db="EMBL/GenBank/DDBJ databases">
        <title>De novo assembly and phasing of dikaryotic genomes from two isolates of Puccinia coronata f. sp. avenae, the causal agent of oat crown rust.</title>
        <authorList>
            <person name="Miller M.E."/>
            <person name="Zhang Y."/>
            <person name="Omidvar V."/>
            <person name="Sperschneider J."/>
            <person name="Schwessinger B."/>
            <person name="Raley C."/>
            <person name="Palmer J.M."/>
            <person name="Garnica D."/>
            <person name="Upadhyaya N."/>
            <person name="Rathjen J."/>
            <person name="Taylor J.M."/>
            <person name="Park R.F."/>
            <person name="Dodds P.N."/>
            <person name="Hirsch C.D."/>
            <person name="Kianian S.F."/>
            <person name="Figueroa M."/>
        </authorList>
    </citation>
    <scope>NUCLEOTIDE SEQUENCE [LARGE SCALE GENOMIC DNA]</scope>
    <source>
        <strain evidence="1">12SD80</strain>
    </source>
</reference>
<gene>
    <name evidence="1" type="ORF">PCASD_25928</name>
</gene>
<dbReference type="EMBL" id="PGCI01001245">
    <property type="protein sequence ID" value="PLW06199.1"/>
    <property type="molecule type" value="Genomic_DNA"/>
</dbReference>
<evidence type="ECO:0000313" key="2">
    <source>
        <dbReference type="Proteomes" id="UP000235392"/>
    </source>
</evidence>
<organism evidence="1 2">
    <name type="scientific">Puccinia coronata f. sp. avenae</name>
    <dbReference type="NCBI Taxonomy" id="200324"/>
    <lineage>
        <taxon>Eukaryota</taxon>
        <taxon>Fungi</taxon>
        <taxon>Dikarya</taxon>
        <taxon>Basidiomycota</taxon>
        <taxon>Pucciniomycotina</taxon>
        <taxon>Pucciniomycetes</taxon>
        <taxon>Pucciniales</taxon>
        <taxon>Pucciniaceae</taxon>
        <taxon>Puccinia</taxon>
    </lineage>
</organism>
<comment type="caution">
    <text evidence="1">The sequence shown here is derived from an EMBL/GenBank/DDBJ whole genome shotgun (WGS) entry which is preliminary data.</text>
</comment>
<sequence length="88" mass="9219">MRSVDTAVIRSSQAQLMNFQFFPTDGCAPVITGGPAQASTCKLPETAILMESKPTPCLVSRLAALGSLDLPLLALLQMCSARIPTAPS</sequence>
<evidence type="ECO:0000313" key="1">
    <source>
        <dbReference type="EMBL" id="PLW06199.1"/>
    </source>
</evidence>
<accession>A0A2N5RYY2</accession>
<protein>
    <submittedName>
        <fullName evidence="1">Uncharacterized protein</fullName>
    </submittedName>
</protein>
<name>A0A2N5RYY2_9BASI</name>